<keyword evidence="6 11" id="KW-0159">Chromosome partition</keyword>
<dbReference type="InterPro" id="IPR011010">
    <property type="entry name" value="DNA_brk_join_enz"/>
</dbReference>
<organism evidence="14 15">
    <name type="scientific">Amphritea atlantica</name>
    <dbReference type="NCBI Taxonomy" id="355243"/>
    <lineage>
        <taxon>Bacteria</taxon>
        <taxon>Pseudomonadati</taxon>
        <taxon>Pseudomonadota</taxon>
        <taxon>Gammaproteobacteria</taxon>
        <taxon>Oceanospirillales</taxon>
        <taxon>Oceanospirillaceae</taxon>
        <taxon>Amphritea</taxon>
    </lineage>
</organism>
<dbReference type="NCBIfam" id="NF001399">
    <property type="entry name" value="PRK00283.1"/>
    <property type="match status" value="1"/>
</dbReference>
<feature type="active site" evidence="11">
    <location>
        <position position="249"/>
    </location>
</feature>
<evidence type="ECO:0000259" key="12">
    <source>
        <dbReference type="PROSITE" id="PS51898"/>
    </source>
</evidence>
<dbReference type="InterPro" id="IPR004107">
    <property type="entry name" value="Integrase_SAM-like_N"/>
</dbReference>
<dbReference type="Pfam" id="PF00589">
    <property type="entry name" value="Phage_integrase"/>
    <property type="match status" value="1"/>
</dbReference>
<name>A0ABY5H2T7_9GAMM</name>
<keyword evidence="5 11" id="KW-0132">Cell division</keyword>
<evidence type="ECO:0000313" key="14">
    <source>
        <dbReference type="EMBL" id="UTW05436.1"/>
    </source>
</evidence>
<dbReference type="CDD" id="cd00798">
    <property type="entry name" value="INT_XerDC_C"/>
    <property type="match status" value="1"/>
</dbReference>
<dbReference type="NCBIfam" id="TIGR02225">
    <property type="entry name" value="recomb_XerD"/>
    <property type="match status" value="1"/>
</dbReference>
<dbReference type="InterPro" id="IPR002104">
    <property type="entry name" value="Integrase_catalytic"/>
</dbReference>
<evidence type="ECO:0000256" key="5">
    <source>
        <dbReference type="ARBA" id="ARBA00022618"/>
    </source>
</evidence>
<keyword evidence="8 11" id="KW-0238">DNA-binding</keyword>
<keyword evidence="15" id="KW-1185">Reference proteome</keyword>
<feature type="domain" description="Core-binding (CB)" evidence="13">
    <location>
        <begin position="8"/>
        <end position="93"/>
    </location>
</feature>
<dbReference type="PROSITE" id="PS51898">
    <property type="entry name" value="TYR_RECOMBINASE"/>
    <property type="match status" value="1"/>
</dbReference>
<evidence type="ECO:0000256" key="8">
    <source>
        <dbReference type="ARBA" id="ARBA00023125"/>
    </source>
</evidence>
<comment type="similarity">
    <text evidence="2 11">Belongs to the 'phage' integrase family. XerD subfamily.</text>
</comment>
<dbReference type="InterPro" id="IPR010998">
    <property type="entry name" value="Integrase_recombinase_N"/>
</dbReference>
<evidence type="ECO:0000256" key="10">
    <source>
        <dbReference type="ARBA" id="ARBA00023306"/>
    </source>
</evidence>
<dbReference type="PANTHER" id="PTHR30349:SF90">
    <property type="entry name" value="TYROSINE RECOMBINASE XERD"/>
    <property type="match status" value="1"/>
</dbReference>
<dbReference type="InterPro" id="IPR023009">
    <property type="entry name" value="Tyrosine_recombinase_XerC/XerD"/>
</dbReference>
<reference evidence="14" key="1">
    <citation type="submission" date="2021-04" db="EMBL/GenBank/DDBJ databases">
        <title>Oceanospirillales bacteria with DddD are important DMSP degraders in coastal seawater.</title>
        <authorList>
            <person name="Liu J."/>
        </authorList>
    </citation>
    <scope>NUCLEOTIDE SEQUENCE</scope>
    <source>
        <strain evidence="14">GY6</strain>
    </source>
</reference>
<dbReference type="InterPro" id="IPR011932">
    <property type="entry name" value="Recomb_XerD"/>
</dbReference>
<comment type="subcellular location">
    <subcellularLocation>
        <location evidence="1 11">Cytoplasm</location>
    </subcellularLocation>
</comment>
<dbReference type="InterPro" id="IPR013762">
    <property type="entry name" value="Integrase-like_cat_sf"/>
</dbReference>
<evidence type="ECO:0000256" key="6">
    <source>
        <dbReference type="ARBA" id="ARBA00022829"/>
    </source>
</evidence>
<dbReference type="HAMAP" id="MF_01808">
    <property type="entry name" value="Recomb_XerC_XerD"/>
    <property type="match status" value="1"/>
</dbReference>
<keyword evidence="10 11" id="KW-0131">Cell cycle</keyword>
<evidence type="ECO:0000256" key="11">
    <source>
        <dbReference type="HAMAP-Rule" id="MF_01807"/>
    </source>
</evidence>
<dbReference type="PANTHER" id="PTHR30349">
    <property type="entry name" value="PHAGE INTEGRASE-RELATED"/>
    <property type="match status" value="1"/>
</dbReference>
<keyword evidence="7 11" id="KW-0229">DNA integration</keyword>
<accession>A0ABY5H2T7</accession>
<dbReference type="SUPFAM" id="SSF56349">
    <property type="entry name" value="DNA breaking-rejoining enzymes"/>
    <property type="match status" value="1"/>
</dbReference>
<feature type="active site" evidence="11">
    <location>
        <position position="252"/>
    </location>
</feature>
<dbReference type="Pfam" id="PF02899">
    <property type="entry name" value="Phage_int_SAM_1"/>
    <property type="match status" value="1"/>
</dbReference>
<dbReference type="EMBL" id="CP073344">
    <property type="protein sequence ID" value="UTW05436.1"/>
    <property type="molecule type" value="Genomic_DNA"/>
</dbReference>
<evidence type="ECO:0000256" key="1">
    <source>
        <dbReference type="ARBA" id="ARBA00004496"/>
    </source>
</evidence>
<gene>
    <name evidence="11 14" type="primary">xerD</name>
    <name evidence="14" type="ORF">KDX31_17070</name>
</gene>
<sequence>MTAEHPSPRDSELIEQYLDALWLEKGLSKNTLSSYRRDLAIYACWLNSRKAFLLESGRTDLLSYLNWRVRQRMKASSTSRLLSCLRGFFRYLVREGMLSEDPTLQVESPRRGRSLPKSLTETEVEALLQAPDLSDALGFRDRAMLEMLYSSGLRVSELTGLQLSQINLRQGVIRVVGKGDKERLVPLGDEAADWLVRYLREARPALIHDAENEVVFPSRRGQQMTRQTFWHRIKRHGLTAGVEQLPSPHVLRHAFATHLLNHGADLRVVQLLLGHSDLSTTQIYTHIARHRLQSLHKQHHPRG</sequence>
<dbReference type="Gene3D" id="1.10.443.10">
    <property type="entry name" value="Intergrase catalytic core"/>
    <property type="match status" value="1"/>
</dbReference>
<comment type="function">
    <text evidence="11">Site-specific tyrosine recombinase, which acts by catalyzing the cutting and rejoining of the recombining DNA molecules. The XerC-XerD complex is essential to convert dimers of the bacterial chromosome into monomers to permit their segregation at cell division. It also contributes to the segregational stability of plasmids.</text>
</comment>
<dbReference type="InterPro" id="IPR050090">
    <property type="entry name" value="Tyrosine_recombinase_XerCD"/>
</dbReference>
<dbReference type="Proteomes" id="UP001059950">
    <property type="component" value="Chromosome"/>
</dbReference>
<feature type="active site" description="O-(3'-phospho-DNA)-tyrosine intermediate" evidence="11">
    <location>
        <position position="284"/>
    </location>
</feature>
<evidence type="ECO:0000259" key="13">
    <source>
        <dbReference type="PROSITE" id="PS51900"/>
    </source>
</evidence>
<evidence type="ECO:0000256" key="3">
    <source>
        <dbReference type="ARBA" id="ARBA00015810"/>
    </source>
</evidence>
<proteinExistence type="inferred from homology"/>
<evidence type="ECO:0000256" key="2">
    <source>
        <dbReference type="ARBA" id="ARBA00010450"/>
    </source>
</evidence>
<feature type="active site" evidence="11">
    <location>
        <position position="178"/>
    </location>
</feature>
<feature type="domain" description="Tyr recombinase" evidence="12">
    <location>
        <begin position="114"/>
        <end position="297"/>
    </location>
</feature>
<protein>
    <recommendedName>
        <fullName evidence="3 11">Tyrosine recombinase XerD</fullName>
    </recommendedName>
</protein>
<feature type="active site" evidence="11">
    <location>
        <position position="275"/>
    </location>
</feature>
<evidence type="ECO:0000256" key="9">
    <source>
        <dbReference type="ARBA" id="ARBA00023172"/>
    </source>
</evidence>
<dbReference type="Gene3D" id="1.10.150.130">
    <property type="match status" value="1"/>
</dbReference>
<keyword evidence="4 11" id="KW-0963">Cytoplasm</keyword>
<dbReference type="InterPro" id="IPR044068">
    <property type="entry name" value="CB"/>
</dbReference>
<dbReference type="HAMAP" id="MF_01807">
    <property type="entry name" value="Recomb_XerD"/>
    <property type="match status" value="1"/>
</dbReference>
<evidence type="ECO:0000256" key="7">
    <source>
        <dbReference type="ARBA" id="ARBA00022908"/>
    </source>
</evidence>
<keyword evidence="9 11" id="KW-0233">DNA recombination</keyword>
<evidence type="ECO:0000256" key="4">
    <source>
        <dbReference type="ARBA" id="ARBA00022490"/>
    </source>
</evidence>
<comment type="subunit">
    <text evidence="11">Forms a cyclic heterotetrameric complex composed of two molecules of XerC and two molecules of XerD.</text>
</comment>
<evidence type="ECO:0000313" key="15">
    <source>
        <dbReference type="Proteomes" id="UP001059950"/>
    </source>
</evidence>
<feature type="active site" evidence="11">
    <location>
        <position position="154"/>
    </location>
</feature>
<dbReference type="PROSITE" id="PS51900">
    <property type="entry name" value="CB"/>
    <property type="match status" value="1"/>
</dbReference>